<proteinExistence type="predicted"/>
<dbReference type="InterPro" id="IPR001394">
    <property type="entry name" value="Peptidase_C19_UCH"/>
</dbReference>
<evidence type="ECO:0000256" key="1">
    <source>
        <dbReference type="ARBA" id="ARBA00022723"/>
    </source>
</evidence>
<evidence type="ECO:0000256" key="3">
    <source>
        <dbReference type="ARBA" id="ARBA00022833"/>
    </source>
</evidence>
<dbReference type="SUPFAM" id="SSF57850">
    <property type="entry name" value="RING/U-box"/>
    <property type="match status" value="1"/>
</dbReference>
<dbReference type="PROSITE" id="PS50271">
    <property type="entry name" value="ZF_UBP"/>
    <property type="match status" value="1"/>
</dbReference>
<dbReference type="InterPro" id="IPR050164">
    <property type="entry name" value="Peptidase_C19"/>
</dbReference>
<keyword evidence="8" id="KW-0378">Hydrolase</keyword>
<dbReference type="PROSITE" id="PS50235">
    <property type="entry name" value="USP_3"/>
    <property type="match status" value="1"/>
</dbReference>
<keyword evidence="3" id="KW-0862">Zinc</keyword>
<dbReference type="Gene3D" id="3.30.40.10">
    <property type="entry name" value="Zinc/RING finger domain, C3HC4 (zinc finger)"/>
    <property type="match status" value="1"/>
</dbReference>
<dbReference type="InterPro" id="IPR038765">
    <property type="entry name" value="Papain-like_cys_pep_sf"/>
</dbReference>
<dbReference type="PANTHER" id="PTHR24006:SF827">
    <property type="entry name" value="UBIQUITIN CARBOXYL-TERMINAL HYDROLASE 34"/>
    <property type="match status" value="1"/>
</dbReference>
<accession>A0A177EES4</accession>
<dbReference type="AlphaFoldDB" id="A0A177EES4"/>
<protein>
    <submittedName>
        <fullName evidence="8">Ubiquitin carboxyl-terminal hydrolase 5/13</fullName>
    </submittedName>
</protein>
<feature type="region of interest" description="Disordered" evidence="5">
    <location>
        <begin position="436"/>
        <end position="460"/>
    </location>
</feature>
<evidence type="ECO:0000259" key="7">
    <source>
        <dbReference type="PROSITE" id="PS50271"/>
    </source>
</evidence>
<dbReference type="GO" id="GO:0005829">
    <property type="term" value="C:cytosol"/>
    <property type="evidence" value="ECO:0007669"/>
    <property type="project" value="TreeGrafter"/>
</dbReference>
<dbReference type="VEuPathDB" id="MicrosporidiaDB:NEDG_01528"/>
<feature type="domain" description="USP" evidence="6">
    <location>
        <begin position="245"/>
        <end position="529"/>
    </location>
</feature>
<dbReference type="GO" id="GO:0008270">
    <property type="term" value="F:zinc ion binding"/>
    <property type="evidence" value="ECO:0007669"/>
    <property type="project" value="UniProtKB-KW"/>
</dbReference>
<reference evidence="8 9" key="1">
    <citation type="submission" date="2016-02" db="EMBL/GenBank/DDBJ databases">
        <title>Discovery of a natural microsporidian pathogen with a broad tissue tropism in Caenorhabditis elegans.</title>
        <authorList>
            <person name="Luallen R.J."/>
            <person name="Reinke A.W."/>
            <person name="Tong L."/>
            <person name="Botts M.R."/>
            <person name="Felix M.-A."/>
            <person name="Troemel E.R."/>
        </authorList>
    </citation>
    <scope>NUCLEOTIDE SEQUENCE [LARGE SCALE GENOMIC DNA]</scope>
    <source>
        <strain evidence="8 9">JUm2807</strain>
    </source>
</reference>
<dbReference type="InterPro" id="IPR018200">
    <property type="entry name" value="USP_CS"/>
</dbReference>
<keyword evidence="1" id="KW-0479">Metal-binding</keyword>
<sequence length="529" mass="58571">MFSFDAFKGECSFCYATVFAEEMLFCSCRAEMCRTHADMHQVPEHIFVCVSVTGKLPDIEVKISDFGLGVEIDTATERIKDALLMPNLPPVSKLKECSHINSEAPKIGRGADRAELLACSECEVSSNTWLCLECKQSFCGREQYGIEGNGHGQKHHAKNPAHSVFVKLQSLNFKKKHCDVFCYACDQLVRDSLAFKLLSEDPGIQASPTPALTTAQIEKRLNSEIEGLRLEEPKAPEYKLLRKDGGIQNLGNTCYISSVLQSIADLVSIHRHCLDPVHPEEPCLVSECPLECFGCQLKKVLVHLPETRTEDLPGFSIGALRDTIEAALPQYTLGTQQDATEFYENLTTLFQTYDSFGHFSGLASLFAIKMRNELSCGRCKEKVVGEEAQGVVYIGALQKVSEAFAETLDVRCDCGSDQKQRKSALVSPPPVLAIGIKRGPSASPTKRTEPETSISVPTHHKKQATETLYTLVSAVIHEGTSNAGHYFAQTWPHSKPPQSDSQWRVYDDNKIGESPLMLSKAVLLFYRRA</sequence>
<dbReference type="InterPro" id="IPR001607">
    <property type="entry name" value="Znf_UBP"/>
</dbReference>
<feature type="domain" description="UBP-type" evidence="7">
    <location>
        <begin position="95"/>
        <end position="208"/>
    </location>
</feature>
<dbReference type="Pfam" id="PF02148">
    <property type="entry name" value="zf-UBP"/>
    <property type="match status" value="1"/>
</dbReference>
<dbReference type="PROSITE" id="PS00972">
    <property type="entry name" value="USP_1"/>
    <property type="match status" value="1"/>
</dbReference>
<evidence type="ECO:0000259" key="6">
    <source>
        <dbReference type="PROSITE" id="PS50235"/>
    </source>
</evidence>
<keyword evidence="2 4" id="KW-0863">Zinc-finger</keyword>
<dbReference type="EMBL" id="LTDL01000038">
    <property type="protein sequence ID" value="OAG29981.1"/>
    <property type="molecule type" value="Genomic_DNA"/>
</dbReference>
<evidence type="ECO:0000256" key="5">
    <source>
        <dbReference type="SAM" id="MobiDB-lite"/>
    </source>
</evidence>
<dbReference type="GeneID" id="93647878"/>
<dbReference type="InterPro" id="IPR013083">
    <property type="entry name" value="Znf_RING/FYVE/PHD"/>
</dbReference>
<dbReference type="Pfam" id="PF00443">
    <property type="entry name" value="UCH"/>
    <property type="match status" value="1"/>
</dbReference>
<dbReference type="GO" id="GO:0016579">
    <property type="term" value="P:protein deubiquitination"/>
    <property type="evidence" value="ECO:0007669"/>
    <property type="project" value="InterPro"/>
</dbReference>
<keyword evidence="9" id="KW-1185">Reference proteome</keyword>
<gene>
    <name evidence="8" type="ORF">NEDG_01528</name>
</gene>
<dbReference type="GO" id="GO:0005634">
    <property type="term" value="C:nucleus"/>
    <property type="evidence" value="ECO:0007669"/>
    <property type="project" value="TreeGrafter"/>
</dbReference>
<dbReference type="SMART" id="SM00290">
    <property type="entry name" value="ZnF_UBP"/>
    <property type="match status" value="1"/>
</dbReference>
<evidence type="ECO:0000313" key="8">
    <source>
        <dbReference type="EMBL" id="OAG29981.1"/>
    </source>
</evidence>
<dbReference type="STRING" id="1805483.A0A177EES4"/>
<dbReference type="PANTHER" id="PTHR24006">
    <property type="entry name" value="UBIQUITIN CARBOXYL-TERMINAL HYDROLASE"/>
    <property type="match status" value="1"/>
</dbReference>
<evidence type="ECO:0000256" key="4">
    <source>
        <dbReference type="PROSITE-ProRule" id="PRU00502"/>
    </source>
</evidence>
<dbReference type="GO" id="GO:0004843">
    <property type="term" value="F:cysteine-type deubiquitinase activity"/>
    <property type="evidence" value="ECO:0007669"/>
    <property type="project" value="InterPro"/>
</dbReference>
<dbReference type="SUPFAM" id="SSF54001">
    <property type="entry name" value="Cysteine proteinases"/>
    <property type="match status" value="1"/>
</dbReference>
<organism evidence="8 9">
    <name type="scientific">Nematocida displodere</name>
    <dbReference type="NCBI Taxonomy" id="1805483"/>
    <lineage>
        <taxon>Eukaryota</taxon>
        <taxon>Fungi</taxon>
        <taxon>Fungi incertae sedis</taxon>
        <taxon>Microsporidia</taxon>
        <taxon>Nematocida</taxon>
    </lineage>
</organism>
<comment type="caution">
    <text evidence="8">The sequence shown here is derived from an EMBL/GenBank/DDBJ whole genome shotgun (WGS) entry which is preliminary data.</text>
</comment>
<evidence type="ECO:0000256" key="2">
    <source>
        <dbReference type="ARBA" id="ARBA00022771"/>
    </source>
</evidence>
<dbReference type="Proteomes" id="UP000185944">
    <property type="component" value="Unassembled WGS sequence"/>
</dbReference>
<dbReference type="OrthoDB" id="289038at2759"/>
<dbReference type="InterPro" id="IPR028889">
    <property type="entry name" value="USP"/>
</dbReference>
<dbReference type="RefSeq" id="XP_067544533.1">
    <property type="nucleotide sequence ID" value="XM_067688946.1"/>
</dbReference>
<name>A0A177EES4_9MICR</name>
<evidence type="ECO:0000313" key="9">
    <source>
        <dbReference type="Proteomes" id="UP000185944"/>
    </source>
</evidence>
<dbReference type="Gene3D" id="3.90.70.10">
    <property type="entry name" value="Cysteine proteinases"/>
    <property type="match status" value="1"/>
</dbReference>